<dbReference type="RefSeq" id="WP_247244308.1">
    <property type="nucleotide sequence ID" value="NZ_JALJRA010000009.1"/>
</dbReference>
<name>A0ABV2H7Q1_9HYPH</name>
<dbReference type="Gene3D" id="1.10.287.950">
    <property type="entry name" value="Methyl-accepting chemotaxis protein"/>
    <property type="match status" value="1"/>
</dbReference>
<accession>A0ABV2H7Q1</accession>
<organism evidence="2 3">
    <name type="scientific">Pseudorhizobium tarimense</name>
    <dbReference type="NCBI Taxonomy" id="1079109"/>
    <lineage>
        <taxon>Bacteria</taxon>
        <taxon>Pseudomonadati</taxon>
        <taxon>Pseudomonadota</taxon>
        <taxon>Alphaproteobacteria</taxon>
        <taxon>Hyphomicrobiales</taxon>
        <taxon>Rhizobiaceae</taxon>
        <taxon>Rhizobium/Agrobacterium group</taxon>
        <taxon>Pseudorhizobium</taxon>
    </lineage>
</organism>
<keyword evidence="3" id="KW-1185">Reference proteome</keyword>
<reference evidence="2 3" key="1">
    <citation type="submission" date="2024-06" db="EMBL/GenBank/DDBJ databases">
        <title>Genomic Encyclopedia of Type Strains, Phase IV (KMG-IV): sequencing the most valuable type-strain genomes for metagenomic binning, comparative biology and taxonomic classification.</title>
        <authorList>
            <person name="Goeker M."/>
        </authorList>
    </citation>
    <scope>NUCLEOTIDE SEQUENCE [LARGE SCALE GENOMIC DNA]</scope>
    <source>
        <strain evidence="2 3">DSM 105042</strain>
    </source>
</reference>
<dbReference type="Proteomes" id="UP001549031">
    <property type="component" value="Unassembled WGS sequence"/>
</dbReference>
<feature type="region of interest" description="Disordered" evidence="1">
    <location>
        <begin position="313"/>
        <end position="332"/>
    </location>
</feature>
<sequence>MQDRDKLESELLELRTVVDALDGSLRRLAMGDVYQQIDHPFPRGYDGLRKDFNRGLASVSATIDAIITRTKNVRLESSELRLTLKQKAEEESERDAALSALVAEAGSIADTARSQAAHVEHVSTILHNARLDMRRPKEAAARSVERTEMTCRSLAHLKRLTDEVKALLREASLLALNGGINAAHTGPEGEEALDAAKSLHSLTRQVGSTIEALGEAADCALADAHAAAEAGTQVTREFDAMDLYTEALDAQIGSLSDSTQQHATDAESIRGGLNELARARRPLDPAQPSPEFQLSNIDRALAVIEHQTSRFTPVRTILPPPPAPTTGTGGRSHLRLVKS</sequence>
<gene>
    <name evidence="2" type="ORF">ABID21_002689</name>
</gene>
<proteinExistence type="predicted"/>
<evidence type="ECO:0000256" key="1">
    <source>
        <dbReference type="SAM" id="MobiDB-lite"/>
    </source>
</evidence>
<protein>
    <submittedName>
        <fullName evidence="2">Methyl-accepting chemotaxis protein</fullName>
    </submittedName>
</protein>
<dbReference type="EMBL" id="JBEPLJ010000009">
    <property type="protein sequence ID" value="MET3586571.1"/>
    <property type="molecule type" value="Genomic_DNA"/>
</dbReference>
<comment type="caution">
    <text evidence="2">The sequence shown here is derived from an EMBL/GenBank/DDBJ whole genome shotgun (WGS) entry which is preliminary data.</text>
</comment>
<evidence type="ECO:0000313" key="2">
    <source>
        <dbReference type="EMBL" id="MET3586571.1"/>
    </source>
</evidence>
<dbReference type="SUPFAM" id="SSF58104">
    <property type="entry name" value="Methyl-accepting chemotaxis protein (MCP) signaling domain"/>
    <property type="match status" value="1"/>
</dbReference>
<evidence type="ECO:0000313" key="3">
    <source>
        <dbReference type="Proteomes" id="UP001549031"/>
    </source>
</evidence>